<dbReference type="Proteomes" id="UP001165065">
    <property type="component" value="Unassembled WGS sequence"/>
</dbReference>
<evidence type="ECO:0000313" key="2">
    <source>
        <dbReference type="EMBL" id="GMI27833.1"/>
    </source>
</evidence>
<dbReference type="AlphaFoldDB" id="A0A9W7FYN3"/>
<dbReference type="EMBL" id="BRYA01000649">
    <property type="protein sequence ID" value="GMI27833.1"/>
    <property type="molecule type" value="Genomic_DNA"/>
</dbReference>
<feature type="region of interest" description="Disordered" evidence="1">
    <location>
        <begin position="411"/>
        <end position="431"/>
    </location>
</feature>
<feature type="region of interest" description="Disordered" evidence="1">
    <location>
        <begin position="363"/>
        <end position="388"/>
    </location>
</feature>
<accession>A0A9W7FYN3</accession>
<gene>
    <name evidence="2" type="ORF">TrCOL_g6619</name>
</gene>
<protein>
    <submittedName>
        <fullName evidence="2">Uncharacterized protein</fullName>
    </submittedName>
</protein>
<evidence type="ECO:0000313" key="3">
    <source>
        <dbReference type="Proteomes" id="UP001165065"/>
    </source>
</evidence>
<organism evidence="2 3">
    <name type="scientific">Triparma columacea</name>
    <dbReference type="NCBI Taxonomy" id="722753"/>
    <lineage>
        <taxon>Eukaryota</taxon>
        <taxon>Sar</taxon>
        <taxon>Stramenopiles</taxon>
        <taxon>Ochrophyta</taxon>
        <taxon>Bolidophyceae</taxon>
        <taxon>Parmales</taxon>
        <taxon>Triparmaceae</taxon>
        <taxon>Triparma</taxon>
    </lineage>
</organism>
<evidence type="ECO:0000256" key="1">
    <source>
        <dbReference type="SAM" id="MobiDB-lite"/>
    </source>
</evidence>
<sequence>MPDSKFINTLRIIPPSFAREILVPFPEGKLPVCQDCKTICSTRDACRVAKKHLGAPWSTSWVCIVVDRTVSPSGTSMLVDAPYNVLDLNMYGFQNHFVGNFDESMPVCQHCKKTNRTKHYCRTKHSHGAVPWNASVIHVSLSDDPLRDAHPSEVKVTASGMTIPASYTFLVEVCTNVVRSRPLQIAPPGSLGPKRAKKEGGGGKTGVASKSKNKSKGKRQTHNQHTTVSHSGGSGGGHTLGFQQGVRSGRTSRKNVYGVSTSQSMADRRRKKTQEIIIDANDSLSNIGHLNAVHVKDKLRIHWQGTSHAPKESVYIPPGYSTMGMYPGGLGGLGYPTFENRDFGEPSSNDVEGSNVLAEMVRGRTNSSHSTSEVSTGVGSRTSGGFRGEGMDRLYPYVPPAKASVSRLLLSAESSRDTSKRTSPEYEAGTAEEVGGGDAELDALKLFNIGRKGATFGRELPGEDTAKVMQEGGEGGYGGGKVAGGGGGSRLDVIACAMKQLEGKKGEREGY</sequence>
<proteinExistence type="predicted"/>
<feature type="region of interest" description="Disordered" evidence="1">
    <location>
        <begin position="183"/>
        <end position="268"/>
    </location>
</feature>
<comment type="caution">
    <text evidence="2">The sequence shown here is derived from an EMBL/GenBank/DDBJ whole genome shotgun (WGS) entry which is preliminary data.</text>
</comment>
<feature type="compositionally biased region" description="Basic and acidic residues" evidence="1">
    <location>
        <begin position="414"/>
        <end position="424"/>
    </location>
</feature>
<feature type="compositionally biased region" description="Basic residues" evidence="1">
    <location>
        <begin position="211"/>
        <end position="222"/>
    </location>
</feature>
<dbReference type="OrthoDB" id="46254at2759"/>
<keyword evidence="3" id="KW-1185">Reference proteome</keyword>
<feature type="compositionally biased region" description="Low complexity" evidence="1">
    <location>
        <begin position="365"/>
        <end position="384"/>
    </location>
</feature>
<name>A0A9W7FYN3_9STRA</name>
<reference evidence="3" key="1">
    <citation type="journal article" date="2023" name="Commun. Biol.">
        <title>Genome analysis of Parmales, the sister group of diatoms, reveals the evolutionary specialization of diatoms from phago-mixotrophs to photoautotrophs.</title>
        <authorList>
            <person name="Ban H."/>
            <person name="Sato S."/>
            <person name="Yoshikawa S."/>
            <person name="Yamada K."/>
            <person name="Nakamura Y."/>
            <person name="Ichinomiya M."/>
            <person name="Sato N."/>
            <person name="Blanc-Mathieu R."/>
            <person name="Endo H."/>
            <person name="Kuwata A."/>
            <person name="Ogata H."/>
        </authorList>
    </citation>
    <scope>NUCLEOTIDE SEQUENCE [LARGE SCALE GENOMIC DNA]</scope>
</reference>